<evidence type="ECO:0000256" key="2">
    <source>
        <dbReference type="ARBA" id="ARBA00014874"/>
    </source>
</evidence>
<dbReference type="GO" id="GO:0008180">
    <property type="term" value="C:COP9 signalosome"/>
    <property type="evidence" value="ECO:0007669"/>
    <property type="project" value="UniProtKB-KW"/>
</dbReference>
<gene>
    <name evidence="5" type="ORF">FD754_021660</name>
</gene>
<evidence type="ECO:0000256" key="3">
    <source>
        <dbReference type="ARBA" id="ARBA00022790"/>
    </source>
</evidence>
<evidence type="ECO:0000256" key="4">
    <source>
        <dbReference type="SAM" id="MobiDB-lite"/>
    </source>
</evidence>
<dbReference type="AlphaFoldDB" id="A0A5N3V6D7"/>
<evidence type="ECO:0000256" key="1">
    <source>
        <dbReference type="ARBA" id="ARBA00009162"/>
    </source>
</evidence>
<sequence>MWTWTRQGGPRRARRERLLGRLSGALPDRAERRQRPAGPSARPPRGACLSAGPLGSLWAAAGAEAGGSTGLLIDLAANEKAVHADFFNDSEDLFDNDDIQ</sequence>
<dbReference type="InterPro" id="IPR029391">
    <property type="entry name" value="CSN9_metazoa"/>
</dbReference>
<keyword evidence="3" id="KW-0736">Signalosome</keyword>
<accession>A0A5N3V6D7</accession>
<dbReference type="Proteomes" id="UP000326458">
    <property type="component" value="Unassembled WGS sequence"/>
</dbReference>
<evidence type="ECO:0000313" key="5">
    <source>
        <dbReference type="EMBL" id="KAB0344734.1"/>
    </source>
</evidence>
<protein>
    <recommendedName>
        <fullName evidence="2">COP9 signalosome complex subunit 9</fullName>
    </recommendedName>
</protein>
<dbReference type="PANTHER" id="PTHR28562">
    <property type="entry name" value="COP9 SIGNALOSOME COMPLEX SUBUNIT 9"/>
    <property type="match status" value="1"/>
</dbReference>
<organism evidence="5 6">
    <name type="scientific">Muntiacus muntjak</name>
    <name type="common">Barking deer</name>
    <name type="synonym">Indian muntjac</name>
    <dbReference type="NCBI Taxonomy" id="9888"/>
    <lineage>
        <taxon>Eukaryota</taxon>
        <taxon>Metazoa</taxon>
        <taxon>Chordata</taxon>
        <taxon>Craniata</taxon>
        <taxon>Vertebrata</taxon>
        <taxon>Euteleostomi</taxon>
        <taxon>Mammalia</taxon>
        <taxon>Eutheria</taxon>
        <taxon>Laurasiatheria</taxon>
        <taxon>Artiodactyla</taxon>
        <taxon>Ruminantia</taxon>
        <taxon>Pecora</taxon>
        <taxon>Cervidae</taxon>
        <taxon>Muntiacinae</taxon>
        <taxon>Muntiacus</taxon>
    </lineage>
</organism>
<dbReference type="Pfam" id="PF15004">
    <property type="entry name" value="MYEOV2"/>
    <property type="match status" value="1"/>
</dbReference>
<proteinExistence type="inferred from homology"/>
<name>A0A5N3V6D7_MUNMU</name>
<comment type="similarity">
    <text evidence="1">Belongs to the CSN9 family.</text>
</comment>
<reference evidence="5 6" key="1">
    <citation type="submission" date="2019-06" db="EMBL/GenBank/DDBJ databases">
        <title>Discovery of a novel chromosome fission-fusion reversal in muntjac.</title>
        <authorList>
            <person name="Mudd A.B."/>
            <person name="Bredeson J.V."/>
            <person name="Baum R."/>
            <person name="Hockemeyer D."/>
            <person name="Rokhsar D.S."/>
        </authorList>
    </citation>
    <scope>NUCLEOTIDE SEQUENCE [LARGE SCALE GENOMIC DNA]</scope>
    <source>
        <strain evidence="5">UTSW_UCB_Mm</strain>
        <tissue evidence="5">Fibroblast cell line</tissue>
    </source>
</reference>
<evidence type="ECO:0000313" key="6">
    <source>
        <dbReference type="Proteomes" id="UP000326458"/>
    </source>
</evidence>
<feature type="region of interest" description="Disordered" evidence="4">
    <location>
        <begin position="1"/>
        <end position="49"/>
    </location>
</feature>
<keyword evidence="6" id="KW-1185">Reference proteome</keyword>
<dbReference type="EMBL" id="VCEA01000003">
    <property type="protein sequence ID" value="KAB0344734.1"/>
    <property type="molecule type" value="Genomic_DNA"/>
</dbReference>
<feature type="compositionally biased region" description="Low complexity" evidence="4">
    <location>
        <begin position="36"/>
        <end position="47"/>
    </location>
</feature>
<comment type="caution">
    <text evidence="5">The sequence shown here is derived from an EMBL/GenBank/DDBJ whole genome shotgun (WGS) entry which is preliminary data.</text>
</comment>